<dbReference type="PANTHER" id="PTHR32322:SF18">
    <property type="entry name" value="S-ADENOSYLMETHIONINE_S-ADENOSYLHOMOCYSTEINE TRANSPORTER"/>
    <property type="match status" value="1"/>
</dbReference>
<dbReference type="Pfam" id="PF00892">
    <property type="entry name" value="EamA"/>
    <property type="match status" value="2"/>
</dbReference>
<keyword evidence="9" id="KW-1185">Reference proteome</keyword>
<reference evidence="8 9" key="1">
    <citation type="submission" date="2017-05" db="EMBL/GenBank/DDBJ databases">
        <title>Complete and WGS of Bordetella genogroups.</title>
        <authorList>
            <person name="Spilker T."/>
            <person name="LiPuma J."/>
        </authorList>
    </citation>
    <scope>NUCLEOTIDE SEQUENCE [LARGE SCALE GENOMIC DNA]</scope>
    <source>
        <strain evidence="8 9">AU10456</strain>
    </source>
</reference>
<dbReference type="InterPro" id="IPR050638">
    <property type="entry name" value="AA-Vitamin_Transporters"/>
</dbReference>
<organism evidence="8 9">
    <name type="scientific">Bordetella genomosp. 5</name>
    <dbReference type="NCBI Taxonomy" id="1395608"/>
    <lineage>
        <taxon>Bacteria</taxon>
        <taxon>Pseudomonadati</taxon>
        <taxon>Pseudomonadota</taxon>
        <taxon>Betaproteobacteria</taxon>
        <taxon>Burkholderiales</taxon>
        <taxon>Alcaligenaceae</taxon>
        <taxon>Bordetella</taxon>
    </lineage>
</organism>
<feature type="transmembrane region" description="Helical" evidence="6">
    <location>
        <begin position="215"/>
        <end position="238"/>
    </location>
</feature>
<feature type="transmembrane region" description="Helical" evidence="6">
    <location>
        <begin position="125"/>
        <end position="146"/>
    </location>
</feature>
<dbReference type="InterPro" id="IPR000620">
    <property type="entry name" value="EamA_dom"/>
</dbReference>
<comment type="caution">
    <text evidence="8">The sequence shown here is derived from an EMBL/GenBank/DDBJ whole genome shotgun (WGS) entry which is preliminary data.</text>
</comment>
<feature type="domain" description="EamA" evidence="7">
    <location>
        <begin position="13"/>
        <end position="140"/>
    </location>
</feature>
<dbReference type="PANTHER" id="PTHR32322">
    <property type="entry name" value="INNER MEMBRANE TRANSPORTER"/>
    <property type="match status" value="1"/>
</dbReference>
<keyword evidence="3 6" id="KW-0812">Transmembrane</keyword>
<evidence type="ECO:0000259" key="7">
    <source>
        <dbReference type="Pfam" id="PF00892"/>
    </source>
</evidence>
<dbReference type="RefSeq" id="WP_094801762.1">
    <property type="nucleotide sequence ID" value="NZ_NEVP01000010.1"/>
</dbReference>
<dbReference type="OrthoDB" id="5298131at2"/>
<name>A0A261TEV0_9BORD</name>
<dbReference type="InterPro" id="IPR037185">
    <property type="entry name" value="EmrE-like"/>
</dbReference>
<evidence type="ECO:0000256" key="3">
    <source>
        <dbReference type="ARBA" id="ARBA00022692"/>
    </source>
</evidence>
<feature type="domain" description="EamA" evidence="7">
    <location>
        <begin position="154"/>
        <end position="288"/>
    </location>
</feature>
<proteinExistence type="predicted"/>
<evidence type="ECO:0000313" key="8">
    <source>
        <dbReference type="EMBL" id="OZI47945.1"/>
    </source>
</evidence>
<feature type="transmembrane region" description="Helical" evidence="6">
    <location>
        <begin position="245"/>
        <end position="266"/>
    </location>
</feature>
<evidence type="ECO:0000313" key="9">
    <source>
        <dbReference type="Proteomes" id="UP000216913"/>
    </source>
</evidence>
<evidence type="ECO:0000256" key="1">
    <source>
        <dbReference type="ARBA" id="ARBA00004651"/>
    </source>
</evidence>
<gene>
    <name evidence="8" type="ORF">CAL25_16265</name>
</gene>
<feature type="transmembrane region" description="Helical" evidence="6">
    <location>
        <begin position="185"/>
        <end position="203"/>
    </location>
</feature>
<dbReference type="Proteomes" id="UP000216913">
    <property type="component" value="Unassembled WGS sequence"/>
</dbReference>
<accession>A0A261TEV0</accession>
<sequence length="306" mass="32257">MAQQGMWGRFGPLIGAVVIWGGNWPVMKLGLGHMSPLWLAASRFASAALLSVVVLALLGRLRRPTRSEWPLVAGVGLLQMGAFTALALWALQYVPPGRASIIAYATSIWVIPLSSLLLRERLTAAQWLATILSYAGIGAIVAPAFSPWQPQTVIGLVMLLGASFAWACNIIQLRASRHVRLGVDMIPWQTAVAAVPLLALAWLHDGAPVFLADAAVWPLIAYTGPLATALTFIVVLGMTQRMPPVATSIAMLCVPLIGLLISAGVFQERLSADLMAGLALIGASVLVSAVGHRLPAMGRGVARSAA</sequence>
<feature type="transmembrane region" description="Helical" evidence="6">
    <location>
        <begin position="38"/>
        <end position="59"/>
    </location>
</feature>
<keyword evidence="4 6" id="KW-1133">Transmembrane helix</keyword>
<evidence type="ECO:0000256" key="2">
    <source>
        <dbReference type="ARBA" id="ARBA00022475"/>
    </source>
</evidence>
<keyword evidence="2" id="KW-1003">Cell membrane</keyword>
<feature type="transmembrane region" description="Helical" evidence="6">
    <location>
        <begin position="7"/>
        <end position="26"/>
    </location>
</feature>
<evidence type="ECO:0000256" key="6">
    <source>
        <dbReference type="SAM" id="Phobius"/>
    </source>
</evidence>
<evidence type="ECO:0000256" key="4">
    <source>
        <dbReference type="ARBA" id="ARBA00022989"/>
    </source>
</evidence>
<dbReference type="AlphaFoldDB" id="A0A261TEV0"/>
<evidence type="ECO:0000256" key="5">
    <source>
        <dbReference type="ARBA" id="ARBA00023136"/>
    </source>
</evidence>
<dbReference type="SUPFAM" id="SSF103481">
    <property type="entry name" value="Multidrug resistance efflux transporter EmrE"/>
    <property type="match status" value="2"/>
</dbReference>
<feature type="transmembrane region" description="Helical" evidence="6">
    <location>
        <begin position="152"/>
        <end position="173"/>
    </location>
</feature>
<dbReference type="EMBL" id="NEVP01000010">
    <property type="protein sequence ID" value="OZI47945.1"/>
    <property type="molecule type" value="Genomic_DNA"/>
</dbReference>
<protein>
    <submittedName>
        <fullName evidence="8">EamA family transporter</fullName>
    </submittedName>
</protein>
<dbReference type="GO" id="GO:0005886">
    <property type="term" value="C:plasma membrane"/>
    <property type="evidence" value="ECO:0007669"/>
    <property type="project" value="UniProtKB-SubCell"/>
</dbReference>
<feature type="transmembrane region" description="Helical" evidence="6">
    <location>
        <begin position="97"/>
        <end position="118"/>
    </location>
</feature>
<comment type="subcellular location">
    <subcellularLocation>
        <location evidence="1">Cell membrane</location>
        <topology evidence="1">Multi-pass membrane protein</topology>
    </subcellularLocation>
</comment>
<keyword evidence="5 6" id="KW-0472">Membrane</keyword>
<feature type="transmembrane region" description="Helical" evidence="6">
    <location>
        <begin position="71"/>
        <end position="91"/>
    </location>
</feature>
<feature type="transmembrane region" description="Helical" evidence="6">
    <location>
        <begin position="272"/>
        <end position="290"/>
    </location>
</feature>